<dbReference type="Gramene" id="TKW09339">
    <property type="protein sequence ID" value="TKW09339"/>
    <property type="gene ID" value="SEVIR_6G087650v2"/>
</dbReference>
<reference evidence="2" key="1">
    <citation type="submission" date="2019-03" db="EMBL/GenBank/DDBJ databases">
        <title>WGS assembly of Setaria viridis.</title>
        <authorList>
            <person name="Huang P."/>
            <person name="Jenkins J."/>
            <person name="Grimwood J."/>
            <person name="Barry K."/>
            <person name="Healey A."/>
            <person name="Mamidi S."/>
            <person name="Sreedasyam A."/>
            <person name="Shu S."/>
            <person name="Feldman M."/>
            <person name="Wu J."/>
            <person name="Yu Y."/>
            <person name="Chen C."/>
            <person name="Johnson J."/>
            <person name="Rokhsar D."/>
            <person name="Baxter I."/>
            <person name="Schmutz J."/>
            <person name="Brutnell T."/>
            <person name="Kellogg E."/>
        </authorList>
    </citation>
    <scope>NUCLEOTIDE SEQUENCE [LARGE SCALE GENOMIC DNA]</scope>
</reference>
<accession>A0A4U6U7G4</accession>
<evidence type="ECO:0000313" key="3">
    <source>
        <dbReference type="Proteomes" id="UP000298652"/>
    </source>
</evidence>
<evidence type="ECO:0000256" key="1">
    <source>
        <dbReference type="SAM" id="MobiDB-lite"/>
    </source>
</evidence>
<gene>
    <name evidence="2" type="ORF">SEVIR_6G087650v2</name>
</gene>
<sequence length="50" mass="5954">MERESTASPGRGRCARGRRRRNEEGRQRYNAQLIMIRREFSITWGLHHAV</sequence>
<dbReference type="AlphaFoldDB" id="A0A4U6U7G4"/>
<evidence type="ECO:0000313" key="2">
    <source>
        <dbReference type="EMBL" id="TKW09339.1"/>
    </source>
</evidence>
<name>A0A4U6U7G4_SETVI</name>
<keyword evidence="3" id="KW-1185">Reference proteome</keyword>
<proteinExistence type="predicted"/>
<protein>
    <submittedName>
        <fullName evidence="2">Uncharacterized protein</fullName>
    </submittedName>
</protein>
<organism evidence="2 3">
    <name type="scientific">Setaria viridis</name>
    <name type="common">Green bristlegrass</name>
    <name type="synonym">Setaria italica subsp. viridis</name>
    <dbReference type="NCBI Taxonomy" id="4556"/>
    <lineage>
        <taxon>Eukaryota</taxon>
        <taxon>Viridiplantae</taxon>
        <taxon>Streptophyta</taxon>
        <taxon>Embryophyta</taxon>
        <taxon>Tracheophyta</taxon>
        <taxon>Spermatophyta</taxon>
        <taxon>Magnoliopsida</taxon>
        <taxon>Liliopsida</taxon>
        <taxon>Poales</taxon>
        <taxon>Poaceae</taxon>
        <taxon>PACMAD clade</taxon>
        <taxon>Panicoideae</taxon>
        <taxon>Panicodae</taxon>
        <taxon>Paniceae</taxon>
        <taxon>Cenchrinae</taxon>
        <taxon>Setaria</taxon>
    </lineage>
</organism>
<feature type="region of interest" description="Disordered" evidence="1">
    <location>
        <begin position="1"/>
        <end position="28"/>
    </location>
</feature>
<dbReference type="Proteomes" id="UP000298652">
    <property type="component" value="Chromosome 6"/>
</dbReference>
<dbReference type="EMBL" id="CM016557">
    <property type="protein sequence ID" value="TKW09339.1"/>
    <property type="molecule type" value="Genomic_DNA"/>
</dbReference>